<dbReference type="CDD" id="cd02795">
    <property type="entry name" value="CBM6-CBM35-CBM36_like"/>
    <property type="match status" value="1"/>
</dbReference>
<dbReference type="PANTHER" id="PTHR42693">
    <property type="entry name" value="ARYLSULFATASE FAMILY MEMBER"/>
    <property type="match status" value="1"/>
</dbReference>
<dbReference type="InterPro" id="IPR005181">
    <property type="entry name" value="SASA"/>
</dbReference>
<feature type="signal peptide" evidence="6">
    <location>
        <begin position="1"/>
        <end position="39"/>
    </location>
</feature>
<dbReference type="InterPro" id="IPR017850">
    <property type="entry name" value="Alkaline_phosphatase_core_sf"/>
</dbReference>
<evidence type="ECO:0000259" key="8">
    <source>
        <dbReference type="Pfam" id="PF03629"/>
    </source>
</evidence>
<keyword evidence="10" id="KW-1185">Reference proteome</keyword>
<feature type="domain" description="Sulfatase N-terminal" evidence="7">
    <location>
        <begin position="53"/>
        <end position="347"/>
    </location>
</feature>
<feature type="region of interest" description="Disordered" evidence="5">
    <location>
        <begin position="537"/>
        <end position="559"/>
    </location>
</feature>
<dbReference type="InterPro" id="IPR000917">
    <property type="entry name" value="Sulfatase_N"/>
</dbReference>
<evidence type="ECO:0000256" key="4">
    <source>
        <dbReference type="ARBA" id="ARBA00022837"/>
    </source>
</evidence>
<feature type="domain" description="Sialate O-acetylesterase" evidence="8">
    <location>
        <begin position="613"/>
        <end position="839"/>
    </location>
</feature>
<dbReference type="RefSeq" id="WP_150077073.1">
    <property type="nucleotide sequence ID" value="NZ_VWOX01000007.1"/>
</dbReference>
<dbReference type="Gene3D" id="2.60.120.260">
    <property type="entry name" value="Galactose-binding domain-like"/>
    <property type="match status" value="1"/>
</dbReference>
<dbReference type="PANTHER" id="PTHR42693:SF53">
    <property type="entry name" value="ENDO-4-O-SULFATASE"/>
    <property type="match status" value="1"/>
</dbReference>
<dbReference type="Gene3D" id="3.30.1120.10">
    <property type="match status" value="1"/>
</dbReference>
<dbReference type="CDD" id="cd16146">
    <property type="entry name" value="ARS_like"/>
    <property type="match status" value="1"/>
</dbReference>
<comment type="caution">
    <text evidence="9">The sequence shown here is derived from an EMBL/GenBank/DDBJ whole genome shotgun (WGS) entry which is preliminary data.</text>
</comment>
<dbReference type="AlphaFoldDB" id="A0A5M6D7M4"/>
<comment type="similarity">
    <text evidence="1">Belongs to the sulfatase family.</text>
</comment>
<evidence type="ECO:0000256" key="5">
    <source>
        <dbReference type="SAM" id="MobiDB-lite"/>
    </source>
</evidence>
<name>A0A5M6D7M4_9BACT</name>
<dbReference type="GO" id="GO:0016740">
    <property type="term" value="F:transferase activity"/>
    <property type="evidence" value="ECO:0007669"/>
    <property type="project" value="UniProtKB-KW"/>
</dbReference>
<dbReference type="PROSITE" id="PS00523">
    <property type="entry name" value="SULFATASE_1"/>
    <property type="match status" value="1"/>
</dbReference>
<evidence type="ECO:0000256" key="6">
    <source>
        <dbReference type="SAM" id="SignalP"/>
    </source>
</evidence>
<dbReference type="SUPFAM" id="SSF53649">
    <property type="entry name" value="Alkaline phosphatase-like"/>
    <property type="match status" value="1"/>
</dbReference>
<dbReference type="InterPro" id="IPR050738">
    <property type="entry name" value="Sulfatase"/>
</dbReference>
<evidence type="ECO:0000256" key="1">
    <source>
        <dbReference type="ARBA" id="ARBA00008779"/>
    </source>
</evidence>
<dbReference type="InterPro" id="IPR024607">
    <property type="entry name" value="Sulfatase_CS"/>
</dbReference>
<evidence type="ECO:0000259" key="7">
    <source>
        <dbReference type="Pfam" id="PF00884"/>
    </source>
</evidence>
<dbReference type="Proteomes" id="UP000324479">
    <property type="component" value="Unassembled WGS sequence"/>
</dbReference>
<dbReference type="InterPro" id="IPR036514">
    <property type="entry name" value="SGNH_hydro_sf"/>
</dbReference>
<evidence type="ECO:0000313" key="10">
    <source>
        <dbReference type="Proteomes" id="UP000324479"/>
    </source>
</evidence>
<proteinExistence type="inferred from homology"/>
<accession>A0A5M6D7M4</accession>
<dbReference type="Gene3D" id="3.40.50.1110">
    <property type="entry name" value="SGNH hydrolase"/>
    <property type="match status" value="1"/>
</dbReference>
<sequence>MIHLLAWTKAGCRRSFPRHPLHRMVTLALAALAALAVQAVPSTVVQAEATDRPNVLLIMTDDQGWGDLGSHGNAIVQTPVLDSLAGESVELDRFYVSPVCAPTRAALLTGRYPERTGVAGVTGRREVMRAGETTMAEVFRDAGYATGCFGKWHNGAQPALDPIGQGFETFFGFCGGHTNLYHDAVLQRDRTPVQTRGYITDVLTNQAIDFLRRDRDQPFFCYVPYNAPHGPFQVPQELFDRYNTGEISEKTAAVYAMVENIDQNVGRLLAALDQQQVADDTIVIFLTDNGPNGKRFNGGMRGAKGSVHEGGCRVPCLIRWPAKLTPRHIAQITAHIDLLPTLAEWCGLSVESKQPLDGQSLAQLIAEGSDPALTDRTLLTYRPDKSGLESFGRAAARTNRFRLTIEKGKTALFDMQADPGQDHDVAEQYPDVAQQLRGQIDRYVETVTPVITAPRPAPISPRLATFLPAVDAQLDGDVQFANGNGWAHDWIDRWQSPQDRIAWTIRVPAPGRYHLRLHYVSPQGDAEVVAAVGESETTTRLKRSAPDRRVRPDLDSESTPRLMQSFGSQSLGTVDVGSGVHELTLRRTAEGGEPLEVGGITVTRAEIPAKDKFHLFVLAGQSNMAGRANVLPEDELPDPRILMLDASGQWIPAVDPVHFDKSVAGVGLGRAFARQLAKANPDVTIGLIPCAVGGSPISSWQPGGFHDQTRSHPYDDAVERIKLAQQQGSIQGILWHQGESDSNPNRAAQYHAALKELFVRLRDLVGQDTPIVIGQLAQPDDGQWSDARQRVDQAHRDVAKELSAAAFVPSDGLTLRSDGVHFDRRSLVEFGKRYARAFQSLGEQP</sequence>
<evidence type="ECO:0000313" key="9">
    <source>
        <dbReference type="EMBL" id="KAA5542656.1"/>
    </source>
</evidence>
<dbReference type="Gene3D" id="3.40.720.10">
    <property type="entry name" value="Alkaline Phosphatase, subunit A"/>
    <property type="match status" value="1"/>
</dbReference>
<gene>
    <name evidence="9" type="ORF">FYK55_14075</name>
</gene>
<reference evidence="9 10" key="1">
    <citation type="submission" date="2019-08" db="EMBL/GenBank/DDBJ databases">
        <authorList>
            <person name="Dhanesh K."/>
            <person name="Kumar G."/>
            <person name="Sasikala C."/>
            <person name="Venkata Ramana C."/>
        </authorList>
    </citation>
    <scope>NUCLEOTIDE SEQUENCE [LARGE SCALE GENOMIC DNA]</scope>
    <source>
        <strain evidence="9 10">JC645</strain>
    </source>
</reference>
<feature type="chain" id="PRO_5024437381" evidence="6">
    <location>
        <begin position="40"/>
        <end position="845"/>
    </location>
</feature>
<dbReference type="Pfam" id="PF00884">
    <property type="entry name" value="Sulfatase"/>
    <property type="match status" value="1"/>
</dbReference>
<organism evidence="9 10">
    <name type="scientific">Roseiconus nitratireducens</name>
    <dbReference type="NCBI Taxonomy" id="2605748"/>
    <lineage>
        <taxon>Bacteria</taxon>
        <taxon>Pseudomonadati</taxon>
        <taxon>Planctomycetota</taxon>
        <taxon>Planctomycetia</taxon>
        <taxon>Pirellulales</taxon>
        <taxon>Pirellulaceae</taxon>
        <taxon>Roseiconus</taxon>
    </lineage>
</organism>
<dbReference type="EMBL" id="VWOX01000007">
    <property type="protein sequence ID" value="KAA5542656.1"/>
    <property type="molecule type" value="Genomic_DNA"/>
</dbReference>
<dbReference type="SUPFAM" id="SSF52266">
    <property type="entry name" value="SGNH hydrolase"/>
    <property type="match status" value="1"/>
</dbReference>
<dbReference type="GO" id="GO:0046872">
    <property type="term" value="F:metal ion binding"/>
    <property type="evidence" value="ECO:0007669"/>
    <property type="project" value="UniProtKB-KW"/>
</dbReference>
<keyword evidence="3 9" id="KW-0378">Hydrolase</keyword>
<feature type="compositionally biased region" description="Basic and acidic residues" evidence="5">
    <location>
        <begin position="544"/>
        <end position="554"/>
    </location>
</feature>
<keyword evidence="4" id="KW-0106">Calcium</keyword>
<dbReference type="FunFam" id="3.40.720.10:FF:000070">
    <property type="entry name" value="Arylsulfatase A"/>
    <property type="match status" value="1"/>
</dbReference>
<evidence type="ECO:0000256" key="3">
    <source>
        <dbReference type="ARBA" id="ARBA00022801"/>
    </source>
</evidence>
<protein>
    <submittedName>
        <fullName evidence="9">Sulfatase-like hydrolase/transferase</fullName>
    </submittedName>
</protein>
<keyword evidence="2" id="KW-0479">Metal-binding</keyword>
<dbReference type="GO" id="GO:0004065">
    <property type="term" value="F:arylsulfatase activity"/>
    <property type="evidence" value="ECO:0007669"/>
    <property type="project" value="TreeGrafter"/>
</dbReference>
<keyword evidence="6" id="KW-0732">Signal</keyword>
<keyword evidence="9" id="KW-0808">Transferase</keyword>
<dbReference type="Pfam" id="PF03629">
    <property type="entry name" value="SASA"/>
    <property type="match status" value="1"/>
</dbReference>
<evidence type="ECO:0000256" key="2">
    <source>
        <dbReference type="ARBA" id="ARBA00022723"/>
    </source>
</evidence>